<accession>A0A6D2K9D4</accession>
<comment type="caution">
    <text evidence="1">The sequence shown here is derived from an EMBL/GenBank/DDBJ whole genome shotgun (WGS) entry which is preliminary data.</text>
</comment>
<reference evidence="1" key="1">
    <citation type="submission" date="2020-01" db="EMBL/GenBank/DDBJ databases">
        <authorList>
            <person name="Mishra B."/>
        </authorList>
    </citation>
    <scope>NUCLEOTIDE SEQUENCE [LARGE SCALE GENOMIC DNA]</scope>
</reference>
<organism evidence="1 2">
    <name type="scientific">Microthlaspi erraticum</name>
    <dbReference type="NCBI Taxonomy" id="1685480"/>
    <lineage>
        <taxon>Eukaryota</taxon>
        <taxon>Viridiplantae</taxon>
        <taxon>Streptophyta</taxon>
        <taxon>Embryophyta</taxon>
        <taxon>Tracheophyta</taxon>
        <taxon>Spermatophyta</taxon>
        <taxon>Magnoliopsida</taxon>
        <taxon>eudicotyledons</taxon>
        <taxon>Gunneridae</taxon>
        <taxon>Pentapetalae</taxon>
        <taxon>rosids</taxon>
        <taxon>malvids</taxon>
        <taxon>Brassicales</taxon>
        <taxon>Brassicaceae</taxon>
        <taxon>Coluteocarpeae</taxon>
        <taxon>Microthlaspi</taxon>
    </lineage>
</organism>
<keyword evidence="2" id="KW-1185">Reference proteome</keyword>
<proteinExistence type="predicted"/>
<evidence type="ECO:0000313" key="2">
    <source>
        <dbReference type="Proteomes" id="UP000467841"/>
    </source>
</evidence>
<gene>
    <name evidence="1" type="ORF">MERR_LOCUS35985</name>
</gene>
<sequence>MSVRIYDVEIDPKMVVATVDIVPEEEGFDSGYGEDVRAQIKVLKFLRPTLPHICEGEKKHEFIRALVVKEKSEGAMTNTPTKKRANNLSLASLNEKISYVETPTHFSYVA</sequence>
<name>A0A6D2K9D4_9BRAS</name>
<evidence type="ECO:0000313" key="1">
    <source>
        <dbReference type="EMBL" id="CAA7048750.1"/>
    </source>
</evidence>
<protein>
    <submittedName>
        <fullName evidence="1">Uncharacterized protein</fullName>
    </submittedName>
</protein>
<dbReference type="EMBL" id="CACVBM020001396">
    <property type="protein sequence ID" value="CAA7048750.1"/>
    <property type="molecule type" value="Genomic_DNA"/>
</dbReference>
<dbReference type="AlphaFoldDB" id="A0A6D2K9D4"/>
<dbReference type="Proteomes" id="UP000467841">
    <property type="component" value="Unassembled WGS sequence"/>
</dbReference>